<dbReference type="PROSITE" id="PS00061">
    <property type="entry name" value="ADH_SHORT"/>
    <property type="match status" value="1"/>
</dbReference>
<evidence type="ECO:0000313" key="4">
    <source>
        <dbReference type="Proteomes" id="UP000325255"/>
    </source>
</evidence>
<sequence>MKPNFDLTGRLALVTGSSRGLGWAMAQALAASGARLLLHGRDHAALAARAATLAERGTPAAEILYFDVADGPAVQDAFAEITEAHGRLDILVGNAGGIIRKPVLEFSDADWHQVLETDLSSCFRCAREALRLMIPQGHGRIILTSSIMGDRARPTIPAYVAAKAGLHGLVRALAVEVATAGVTVNAIAPGYFPTDATGPVQDDPVLNQWVIDATPMHRWGDPAELGGAVVFLASDAASFVTGSVLTVDGGASAAL</sequence>
<proteinExistence type="inferred from homology"/>
<protein>
    <submittedName>
        <fullName evidence="3">SDR family oxidoreductase</fullName>
    </submittedName>
</protein>
<evidence type="ECO:0000256" key="1">
    <source>
        <dbReference type="ARBA" id="ARBA00006484"/>
    </source>
</evidence>
<keyword evidence="2" id="KW-0560">Oxidoreductase</keyword>
<dbReference type="RefSeq" id="WP_150045368.1">
    <property type="nucleotide sequence ID" value="NZ_OW485601.1"/>
</dbReference>
<dbReference type="InterPro" id="IPR036291">
    <property type="entry name" value="NAD(P)-bd_dom_sf"/>
</dbReference>
<dbReference type="GO" id="GO:0016491">
    <property type="term" value="F:oxidoreductase activity"/>
    <property type="evidence" value="ECO:0007669"/>
    <property type="project" value="UniProtKB-KW"/>
</dbReference>
<dbReference type="OrthoDB" id="9804774at2"/>
<dbReference type="FunFam" id="3.40.50.720:FF:000084">
    <property type="entry name" value="Short-chain dehydrogenase reductase"/>
    <property type="match status" value="1"/>
</dbReference>
<dbReference type="EMBL" id="VWPK01000082">
    <property type="protein sequence ID" value="KAA5608449.1"/>
    <property type="molecule type" value="Genomic_DNA"/>
</dbReference>
<evidence type="ECO:0000313" key="3">
    <source>
        <dbReference type="EMBL" id="KAA5608449.1"/>
    </source>
</evidence>
<dbReference type="InterPro" id="IPR002347">
    <property type="entry name" value="SDR_fam"/>
</dbReference>
<dbReference type="InterPro" id="IPR020904">
    <property type="entry name" value="Sc_DH/Rdtase_CS"/>
</dbReference>
<comment type="caution">
    <text evidence="3">The sequence shown here is derived from an EMBL/GenBank/DDBJ whole genome shotgun (WGS) entry which is preliminary data.</text>
</comment>
<dbReference type="AlphaFoldDB" id="A0A5M6IKP5"/>
<gene>
    <name evidence="3" type="ORF">F1189_29030</name>
</gene>
<dbReference type="PANTHER" id="PTHR43669">
    <property type="entry name" value="5-KETO-D-GLUCONATE 5-REDUCTASE"/>
    <property type="match status" value="1"/>
</dbReference>
<dbReference type="PRINTS" id="PR00081">
    <property type="entry name" value="GDHRDH"/>
</dbReference>
<accession>A0A5M6IKP5</accession>
<evidence type="ECO:0000256" key="2">
    <source>
        <dbReference type="ARBA" id="ARBA00023002"/>
    </source>
</evidence>
<reference evidence="3 4" key="1">
    <citation type="submission" date="2019-09" db="EMBL/GenBank/DDBJ databases">
        <title>Genome sequence of Rhodovastum atsumiense, a diverse member of the Acetobacteraceae family of non-sulfur purple photosynthetic bacteria.</title>
        <authorList>
            <person name="Meyer T."/>
            <person name="Kyndt J."/>
        </authorList>
    </citation>
    <scope>NUCLEOTIDE SEQUENCE [LARGE SCALE GENOMIC DNA]</scope>
    <source>
        <strain evidence="3 4">DSM 21279</strain>
    </source>
</reference>
<dbReference type="PRINTS" id="PR00080">
    <property type="entry name" value="SDRFAMILY"/>
</dbReference>
<dbReference type="PANTHER" id="PTHR43669:SF14">
    <property type="entry name" value="OXIDOREDUCTASE"/>
    <property type="match status" value="1"/>
</dbReference>
<dbReference type="Gene3D" id="3.40.50.720">
    <property type="entry name" value="NAD(P)-binding Rossmann-like Domain"/>
    <property type="match status" value="1"/>
</dbReference>
<organism evidence="3 4">
    <name type="scientific">Rhodovastum atsumiense</name>
    <dbReference type="NCBI Taxonomy" id="504468"/>
    <lineage>
        <taxon>Bacteria</taxon>
        <taxon>Pseudomonadati</taxon>
        <taxon>Pseudomonadota</taxon>
        <taxon>Alphaproteobacteria</taxon>
        <taxon>Acetobacterales</taxon>
        <taxon>Acetobacteraceae</taxon>
        <taxon>Rhodovastum</taxon>
    </lineage>
</organism>
<comment type="similarity">
    <text evidence="1">Belongs to the short-chain dehydrogenases/reductases (SDR) family.</text>
</comment>
<dbReference type="SUPFAM" id="SSF51735">
    <property type="entry name" value="NAD(P)-binding Rossmann-fold domains"/>
    <property type="match status" value="1"/>
</dbReference>
<keyword evidence="4" id="KW-1185">Reference proteome</keyword>
<dbReference type="Proteomes" id="UP000325255">
    <property type="component" value="Unassembled WGS sequence"/>
</dbReference>
<dbReference type="Pfam" id="PF13561">
    <property type="entry name" value="adh_short_C2"/>
    <property type="match status" value="1"/>
</dbReference>
<name>A0A5M6IKP5_9PROT</name>